<protein>
    <submittedName>
        <fullName evidence="12">Phosphoglucomutase</fullName>
        <ecNumber evidence="12">5.4.2.2</ecNumber>
    </submittedName>
</protein>
<gene>
    <name evidence="12" type="primary">pgm_1</name>
    <name evidence="12" type="ORF">NCTC12967_01040</name>
</gene>
<dbReference type="SUPFAM" id="SSF53738">
    <property type="entry name" value="Phosphoglucomutase, first 3 domains"/>
    <property type="match status" value="2"/>
</dbReference>
<dbReference type="PANTHER" id="PTHR43771">
    <property type="entry name" value="PHOSPHOMANNOMUTASE"/>
    <property type="match status" value="1"/>
</dbReference>
<feature type="domain" description="Alpha-D-phosphohexomutase C-terminal" evidence="8">
    <location>
        <begin position="426"/>
        <end position="471"/>
    </location>
</feature>
<evidence type="ECO:0000259" key="8">
    <source>
        <dbReference type="Pfam" id="PF00408"/>
    </source>
</evidence>
<dbReference type="SUPFAM" id="SSF55957">
    <property type="entry name" value="Phosphoglucomutase, C-terminal domain"/>
    <property type="match status" value="1"/>
</dbReference>
<dbReference type="GO" id="GO:0000287">
    <property type="term" value="F:magnesium ion binding"/>
    <property type="evidence" value="ECO:0007669"/>
    <property type="project" value="InterPro"/>
</dbReference>
<evidence type="ECO:0000256" key="1">
    <source>
        <dbReference type="ARBA" id="ARBA00001946"/>
    </source>
</evidence>
<evidence type="ECO:0000259" key="9">
    <source>
        <dbReference type="Pfam" id="PF02878"/>
    </source>
</evidence>
<organism evidence="12 13">
    <name type="scientific">Arachnia propionica</name>
    <dbReference type="NCBI Taxonomy" id="1750"/>
    <lineage>
        <taxon>Bacteria</taxon>
        <taxon>Bacillati</taxon>
        <taxon>Actinomycetota</taxon>
        <taxon>Actinomycetes</taxon>
        <taxon>Propionibacteriales</taxon>
        <taxon>Propionibacteriaceae</taxon>
        <taxon>Arachnia</taxon>
    </lineage>
</organism>
<feature type="domain" description="Alpha-D-phosphohexomutase alpha/beta/alpha" evidence="11">
    <location>
        <begin position="273"/>
        <end position="381"/>
    </location>
</feature>
<dbReference type="Pfam" id="PF02878">
    <property type="entry name" value="PGM_PMM_I"/>
    <property type="match status" value="1"/>
</dbReference>
<feature type="domain" description="Alpha-D-phosphohexomutase alpha/beta/alpha" evidence="9">
    <location>
        <begin position="4"/>
        <end position="139"/>
    </location>
</feature>
<sequence>MARINFGTGGWRAIIGDEFTRSNVRLLCGALAQRIKEEGNQDQGIVIGYDRRFLSDVAAKWAAEVFAGEGVACRVIRIAQAPTPLIMWTVKNLGLPYGMAVTASHNPALYNGIKVFTAGGRDADEVVTRDIEDRMTKLEGTREARIGQVPYDKAVARGLIRQINPFNGYIDSIIDQVDMDAIRRADLKIALDPMFGVSRTSLQTILMTARCEVDVIHDRHDTLFGGRMPSPNSASLDSLKRYVVDNGCALGIATDGDADRLGVIDDKGNFLHPNQLLVILYYYLLKYKGWQGPVVRNVATTSLLDEVAHQFGQECHEVPVGFKWVSGKMLETDAIIGGESSGGLTVRGHISGKDGIYAATLLVEMLAVVGKPMSEIYEEITGQFAPRYMAETDFTFDSERKQEISRVLMEDRLLPEFSENVREVSYRDGCKVYFEDGWIIARFSGTEPLLRIFCEMPTRERAERACEEFRKFLGL</sequence>
<dbReference type="RefSeq" id="WP_061787149.1">
    <property type="nucleotide sequence ID" value="NZ_CAJZDL010000005.1"/>
</dbReference>
<dbReference type="EMBL" id="LR134406">
    <property type="protein sequence ID" value="VEH69762.1"/>
    <property type="molecule type" value="Genomic_DNA"/>
</dbReference>
<dbReference type="EC" id="5.4.2.2" evidence="12"/>
<keyword evidence="6 12" id="KW-0413">Isomerase</keyword>
<evidence type="ECO:0000256" key="4">
    <source>
        <dbReference type="ARBA" id="ARBA00022723"/>
    </source>
</evidence>
<proteinExistence type="inferred from homology"/>
<comment type="cofactor">
    <cofactor evidence="1">
        <name>Mg(2+)</name>
        <dbReference type="ChEBI" id="CHEBI:18420"/>
    </cofactor>
</comment>
<dbReference type="InterPro" id="IPR016055">
    <property type="entry name" value="A-D-PHexomutase_a/b/a-I/II/III"/>
</dbReference>
<dbReference type="Pfam" id="PF00408">
    <property type="entry name" value="PGM_PMM_IV"/>
    <property type="match status" value="1"/>
</dbReference>
<dbReference type="PANTHER" id="PTHR43771:SF1">
    <property type="entry name" value="PHOSPHOMANNOMUTASE"/>
    <property type="match status" value="1"/>
</dbReference>
<dbReference type="PROSITE" id="PS00710">
    <property type="entry name" value="PGM_PMM"/>
    <property type="match status" value="1"/>
</dbReference>
<dbReference type="PRINTS" id="PR00509">
    <property type="entry name" value="PGMPMM"/>
</dbReference>
<feature type="domain" description="Alpha-D-phosphohexomutase alpha/beta/alpha" evidence="10">
    <location>
        <begin position="168"/>
        <end position="268"/>
    </location>
</feature>
<evidence type="ECO:0000256" key="5">
    <source>
        <dbReference type="ARBA" id="ARBA00022842"/>
    </source>
</evidence>
<dbReference type="Gene3D" id="3.40.120.10">
    <property type="entry name" value="Alpha-D-Glucose-1,6-Bisphosphate, subunit A, domain 3"/>
    <property type="match status" value="3"/>
</dbReference>
<comment type="similarity">
    <text evidence="2 7">Belongs to the phosphohexose mutase family.</text>
</comment>
<evidence type="ECO:0000313" key="13">
    <source>
        <dbReference type="Proteomes" id="UP000273044"/>
    </source>
</evidence>
<dbReference type="AlphaFoldDB" id="A0A3S4XXY2"/>
<dbReference type="GO" id="GO:0004614">
    <property type="term" value="F:phosphoglucomutase activity"/>
    <property type="evidence" value="ECO:0007669"/>
    <property type="project" value="UniProtKB-EC"/>
</dbReference>
<dbReference type="Gene3D" id="3.30.310.50">
    <property type="entry name" value="Alpha-D-phosphohexomutase, C-terminal domain"/>
    <property type="match status" value="1"/>
</dbReference>
<keyword evidence="3" id="KW-0597">Phosphoprotein</keyword>
<reference evidence="12 13" key="1">
    <citation type="submission" date="2018-12" db="EMBL/GenBank/DDBJ databases">
        <authorList>
            <consortium name="Pathogen Informatics"/>
        </authorList>
    </citation>
    <scope>NUCLEOTIDE SEQUENCE [LARGE SCALE GENOMIC DNA]</scope>
    <source>
        <strain evidence="12 13">NCTC12967</strain>
    </source>
</reference>
<accession>A0A3S4XXY2</accession>
<evidence type="ECO:0000256" key="2">
    <source>
        <dbReference type="ARBA" id="ARBA00010231"/>
    </source>
</evidence>
<keyword evidence="5 7" id="KW-0460">Magnesium</keyword>
<dbReference type="InterPro" id="IPR005845">
    <property type="entry name" value="A-D-PHexomutase_a/b/a-II"/>
</dbReference>
<dbReference type="Pfam" id="PF02879">
    <property type="entry name" value="PGM_PMM_II"/>
    <property type="match status" value="1"/>
</dbReference>
<keyword evidence="4 7" id="KW-0479">Metal-binding</keyword>
<keyword evidence="13" id="KW-1185">Reference proteome</keyword>
<dbReference type="InterPro" id="IPR016066">
    <property type="entry name" value="A-D-PHexomutase_CS"/>
</dbReference>
<name>A0A3S4XXY2_9ACTN</name>
<dbReference type="Pfam" id="PF02880">
    <property type="entry name" value="PGM_PMM_III"/>
    <property type="match status" value="1"/>
</dbReference>
<dbReference type="Proteomes" id="UP000273044">
    <property type="component" value="Chromosome"/>
</dbReference>
<dbReference type="InterPro" id="IPR036900">
    <property type="entry name" value="A-D-PHexomutase_C_sf"/>
</dbReference>
<evidence type="ECO:0000256" key="7">
    <source>
        <dbReference type="RuleBase" id="RU004326"/>
    </source>
</evidence>
<dbReference type="InterPro" id="IPR005843">
    <property type="entry name" value="A-D-PHexomutase_C"/>
</dbReference>
<evidence type="ECO:0000259" key="11">
    <source>
        <dbReference type="Pfam" id="PF02880"/>
    </source>
</evidence>
<dbReference type="CDD" id="cd05800">
    <property type="entry name" value="PGM_like2"/>
    <property type="match status" value="1"/>
</dbReference>
<dbReference type="InterPro" id="IPR005841">
    <property type="entry name" value="Alpha-D-phosphohexomutase_SF"/>
</dbReference>
<evidence type="ECO:0000259" key="10">
    <source>
        <dbReference type="Pfam" id="PF02879"/>
    </source>
</evidence>
<dbReference type="InterPro" id="IPR005846">
    <property type="entry name" value="A-D-PHexomutase_a/b/a-III"/>
</dbReference>
<dbReference type="InterPro" id="IPR005844">
    <property type="entry name" value="A-D-PHexomutase_a/b/a-I"/>
</dbReference>
<evidence type="ECO:0000313" key="12">
    <source>
        <dbReference type="EMBL" id="VEH69762.1"/>
    </source>
</evidence>
<evidence type="ECO:0000256" key="6">
    <source>
        <dbReference type="ARBA" id="ARBA00023235"/>
    </source>
</evidence>
<evidence type="ECO:0000256" key="3">
    <source>
        <dbReference type="ARBA" id="ARBA00022553"/>
    </source>
</evidence>
<dbReference type="GeneID" id="64406520"/>
<dbReference type="GO" id="GO:0005975">
    <property type="term" value="P:carbohydrate metabolic process"/>
    <property type="evidence" value="ECO:0007669"/>
    <property type="project" value="InterPro"/>
</dbReference>